<gene>
    <name evidence="1" type="ORF">FRACA_470033</name>
</gene>
<dbReference type="Proteomes" id="UP000234331">
    <property type="component" value="Unassembled WGS sequence"/>
</dbReference>
<name>A0A2I2KXU3_9ACTN</name>
<proteinExistence type="predicted"/>
<keyword evidence="2" id="KW-1185">Reference proteome</keyword>
<organism evidence="1 2">
    <name type="scientific">Frankia canadensis</name>
    <dbReference type="NCBI Taxonomy" id="1836972"/>
    <lineage>
        <taxon>Bacteria</taxon>
        <taxon>Bacillati</taxon>
        <taxon>Actinomycetota</taxon>
        <taxon>Actinomycetes</taxon>
        <taxon>Frankiales</taxon>
        <taxon>Frankiaceae</taxon>
        <taxon>Frankia</taxon>
    </lineage>
</organism>
<evidence type="ECO:0000313" key="1">
    <source>
        <dbReference type="EMBL" id="SNQ50485.1"/>
    </source>
</evidence>
<dbReference type="EMBL" id="FZMO01000412">
    <property type="protein sequence ID" value="SNQ50485.1"/>
    <property type="molecule type" value="Genomic_DNA"/>
</dbReference>
<reference evidence="1 2" key="1">
    <citation type="submission" date="2017-06" db="EMBL/GenBank/DDBJ databases">
        <authorList>
            <person name="Kim H.J."/>
            <person name="Triplett B.A."/>
        </authorList>
    </citation>
    <scope>NUCLEOTIDE SEQUENCE [LARGE SCALE GENOMIC DNA]</scope>
    <source>
        <strain evidence="1">FRACA_ARgP5</strain>
    </source>
</reference>
<protein>
    <submittedName>
        <fullName evidence="1">Uncharacterized protein</fullName>
    </submittedName>
</protein>
<evidence type="ECO:0000313" key="2">
    <source>
        <dbReference type="Proteomes" id="UP000234331"/>
    </source>
</evidence>
<accession>A0A2I2KXU3</accession>
<sequence>MEAFAEGVGGDRPVVVLPVEGVFGAGSVQEVLVGGQPSVHVGVRPRRRPVVVHRLG</sequence>
<dbReference type="AlphaFoldDB" id="A0A2I2KXU3"/>